<keyword evidence="3" id="KW-0966">Cell projection</keyword>
<dbReference type="Pfam" id="PF00400">
    <property type="entry name" value="WD40"/>
    <property type="match status" value="3"/>
</dbReference>
<evidence type="ECO:0000313" key="8">
    <source>
        <dbReference type="Proteomes" id="UP001212152"/>
    </source>
</evidence>
<keyword evidence="8" id="KW-1185">Reference proteome</keyword>
<dbReference type="EMBL" id="JADGJQ010000043">
    <property type="protein sequence ID" value="KAJ3176204.1"/>
    <property type="molecule type" value="Genomic_DNA"/>
</dbReference>
<dbReference type="GO" id="GO:0030992">
    <property type="term" value="C:intraciliary transport particle B"/>
    <property type="evidence" value="ECO:0007669"/>
    <property type="project" value="TreeGrafter"/>
</dbReference>
<comment type="caution">
    <text evidence="7">The sequence shown here is derived from an EMBL/GenBank/DDBJ whole genome shotgun (WGS) entry which is preliminary data.</text>
</comment>
<feature type="domain" description="IFT80/172/WDR35 TPR" evidence="6">
    <location>
        <begin position="627"/>
        <end position="772"/>
    </location>
</feature>
<dbReference type="InterPro" id="IPR015943">
    <property type="entry name" value="WD40/YVTN_repeat-like_dom_sf"/>
</dbReference>
<feature type="repeat" description="WD" evidence="4">
    <location>
        <begin position="193"/>
        <end position="225"/>
    </location>
</feature>
<dbReference type="Gene3D" id="1.25.40.470">
    <property type="match status" value="1"/>
</dbReference>
<protein>
    <submittedName>
        <fullName evidence="7">Intraflagellar transport protein 80</fullName>
    </submittedName>
</protein>
<dbReference type="InterPro" id="IPR056456">
    <property type="entry name" value="Beta-prop_IFT80_2nd"/>
</dbReference>
<feature type="domain" description="IFT80 second beta-propeller" evidence="5">
    <location>
        <begin position="310"/>
        <end position="594"/>
    </location>
</feature>
<evidence type="ECO:0000259" key="6">
    <source>
        <dbReference type="Pfam" id="PF23387"/>
    </source>
</evidence>
<dbReference type="Pfam" id="PF23387">
    <property type="entry name" value="TPR_IFT80_172"/>
    <property type="match status" value="1"/>
</dbReference>
<dbReference type="Proteomes" id="UP001212152">
    <property type="component" value="Unassembled WGS sequence"/>
</dbReference>
<keyword evidence="4" id="KW-0853">WD repeat</keyword>
<sequence length="783" mass="86929">MKLKIVQQASDKHTDLATSVGWTSNTELFSIGDDRKIYRWSGDGDFLGDVPTPLFDAPPKPGATSPDATEMHWVPVAPGKGGQAGAEVFAMGGTDGKFYLIAKNGRVEKEVDAHKGAVLCLRWNTEASALVTAGEDGHVKIWSRSGMLRSVLIQTGYPVYSIAWAPDNDQLLLTNGRNLMIKSLQPGSKPQQWKGHDSVILKVDWNLVNGLILSAGEDRKYKVWDSFGRQMYSSAPHDHPITSIAWNPSGDMFAVGSFDMLRVCDKLGWSYAMEKPSSGSIFNIAWTPDGTQLACAGGSGAVVFAHIVNRRYEWKNYEVTVLDDHRIHVHDVVHGATENLDFRDRVVKAALGHSHLVVATSTQCHVYNERNWNTPAIIDLVNNGRVTCIQQCPECFVLVDTVTGIQVFSYEGRSISQPKFPGLRAECVTPQTLAVSADVLAVKDRADEKEVFFFDTNSGRALVPASSKHHAEIAEIALSQTPASAASGGRQLVLVDRNRDMYITPVGAKTDLKKLGTMVETFAWNADADLLVAMMDGKFVVWYYPNVVFVDEDVAPLTRFEKDGSMFGKDAQVVNFQGTQCTVRRADGALVTVSKITSLPALLQEHSRKKQWEEAIRLCRYVNQKELWACLAAMAVHGQDLNTAEVAYAAIDEVAKVRYIVHIRSLQSAPARTAELALLRRRPAEAENILVDAGLHYRAIRMWVGLFNWERALELAVKHKTHVDTVLHFREKHLKAVGRRETNRKFIQYAQNVQVDYEKIKAKIQMEEERERSPGTTSATTAQ</sequence>
<evidence type="ECO:0000256" key="4">
    <source>
        <dbReference type="PROSITE-ProRule" id="PRU00221"/>
    </source>
</evidence>
<evidence type="ECO:0000256" key="1">
    <source>
        <dbReference type="ARBA" id="ARBA00004138"/>
    </source>
</evidence>
<dbReference type="Pfam" id="PF23335">
    <property type="entry name" value="Beta-prop_IFT80_2nd"/>
    <property type="match status" value="1"/>
</dbReference>
<dbReference type="PROSITE" id="PS50294">
    <property type="entry name" value="WD_REPEATS_REGION"/>
    <property type="match status" value="2"/>
</dbReference>
<dbReference type="AlphaFoldDB" id="A0AAD5TJ83"/>
<reference evidence="7" key="1">
    <citation type="submission" date="2020-05" db="EMBL/GenBank/DDBJ databases">
        <title>Phylogenomic resolution of chytrid fungi.</title>
        <authorList>
            <person name="Stajich J.E."/>
            <person name="Amses K."/>
            <person name="Simmons R."/>
            <person name="Seto K."/>
            <person name="Myers J."/>
            <person name="Bonds A."/>
            <person name="Quandt C.A."/>
            <person name="Barry K."/>
            <person name="Liu P."/>
            <person name="Grigoriev I."/>
            <person name="Longcore J.E."/>
            <person name="James T.Y."/>
        </authorList>
    </citation>
    <scope>NUCLEOTIDE SEQUENCE</scope>
    <source>
        <strain evidence="7">JEL0379</strain>
    </source>
</reference>
<evidence type="ECO:0000259" key="5">
    <source>
        <dbReference type="Pfam" id="PF23335"/>
    </source>
</evidence>
<dbReference type="InterPro" id="IPR001680">
    <property type="entry name" value="WD40_rpt"/>
</dbReference>
<feature type="repeat" description="WD" evidence="4">
    <location>
        <begin position="111"/>
        <end position="143"/>
    </location>
</feature>
<proteinExistence type="predicted"/>
<evidence type="ECO:0000313" key="7">
    <source>
        <dbReference type="EMBL" id="KAJ3176204.1"/>
    </source>
</evidence>
<organism evidence="7 8">
    <name type="scientific">Geranomyces variabilis</name>
    <dbReference type="NCBI Taxonomy" id="109894"/>
    <lineage>
        <taxon>Eukaryota</taxon>
        <taxon>Fungi</taxon>
        <taxon>Fungi incertae sedis</taxon>
        <taxon>Chytridiomycota</taxon>
        <taxon>Chytridiomycota incertae sedis</taxon>
        <taxon>Chytridiomycetes</taxon>
        <taxon>Spizellomycetales</taxon>
        <taxon>Powellomycetaceae</taxon>
        <taxon>Geranomyces</taxon>
    </lineage>
</organism>
<dbReference type="InterPro" id="IPR036322">
    <property type="entry name" value="WD40_repeat_dom_sf"/>
</dbReference>
<dbReference type="PANTHER" id="PTHR24098">
    <property type="entry name" value="OUTER SEGMENT 5"/>
    <property type="match status" value="1"/>
</dbReference>
<dbReference type="GO" id="GO:0005929">
    <property type="term" value="C:cilium"/>
    <property type="evidence" value="ECO:0007669"/>
    <property type="project" value="UniProtKB-SubCell"/>
</dbReference>
<accession>A0AAD5TJ83</accession>
<evidence type="ECO:0000256" key="3">
    <source>
        <dbReference type="ARBA" id="ARBA00023273"/>
    </source>
</evidence>
<dbReference type="GO" id="GO:0060271">
    <property type="term" value="P:cilium assembly"/>
    <property type="evidence" value="ECO:0007669"/>
    <property type="project" value="TreeGrafter"/>
</dbReference>
<evidence type="ECO:0000256" key="2">
    <source>
        <dbReference type="ARBA" id="ARBA00023069"/>
    </source>
</evidence>
<dbReference type="FunFam" id="2.130.10.10:FF:000463">
    <property type="entry name" value="intraflagellar transport protein 80 homolog"/>
    <property type="match status" value="1"/>
</dbReference>
<dbReference type="SMART" id="SM00320">
    <property type="entry name" value="WD40"/>
    <property type="match status" value="6"/>
</dbReference>
<gene>
    <name evidence="7" type="primary">IFT80</name>
    <name evidence="7" type="ORF">HDU87_005419</name>
</gene>
<dbReference type="PANTHER" id="PTHR24098:SF0">
    <property type="entry name" value="OUTER SEGMENT 5"/>
    <property type="match status" value="1"/>
</dbReference>
<dbReference type="SUPFAM" id="SSF50978">
    <property type="entry name" value="WD40 repeat-like"/>
    <property type="match status" value="2"/>
</dbReference>
<dbReference type="PROSITE" id="PS50082">
    <property type="entry name" value="WD_REPEATS_2"/>
    <property type="match status" value="2"/>
</dbReference>
<dbReference type="Gene3D" id="2.130.10.10">
    <property type="entry name" value="YVTN repeat-like/Quinoprotein amine dehydrogenase"/>
    <property type="match status" value="3"/>
</dbReference>
<keyword evidence="2" id="KW-0969">Cilium</keyword>
<comment type="subcellular location">
    <subcellularLocation>
        <location evidence="1">Cell projection</location>
        <location evidence="1">Cilium</location>
    </subcellularLocation>
</comment>
<name>A0AAD5TJ83_9FUNG</name>
<dbReference type="InterPro" id="IPR056157">
    <property type="entry name" value="TPR_IFT80_172_dom"/>
</dbReference>
<dbReference type="FunFam" id="1.25.40.470:FF:000007">
    <property type="entry name" value="Intraflagellar transport 80 homolog (Chlamydomonas)"/>
    <property type="match status" value="1"/>
</dbReference>